<dbReference type="AlphaFoldDB" id="A0A9P5N7G6"/>
<reference evidence="2" key="1">
    <citation type="submission" date="2020-11" db="EMBL/GenBank/DDBJ databases">
        <authorList>
            <consortium name="DOE Joint Genome Institute"/>
            <person name="Ahrendt S."/>
            <person name="Riley R."/>
            <person name="Andreopoulos W."/>
            <person name="LaButti K."/>
            <person name="Pangilinan J."/>
            <person name="Ruiz-duenas F.J."/>
            <person name="Barrasa J.M."/>
            <person name="Sanchez-Garcia M."/>
            <person name="Camarero S."/>
            <person name="Miyauchi S."/>
            <person name="Serrano A."/>
            <person name="Linde D."/>
            <person name="Babiker R."/>
            <person name="Drula E."/>
            <person name="Ayuso-Fernandez I."/>
            <person name="Pacheco R."/>
            <person name="Padilla G."/>
            <person name="Ferreira P."/>
            <person name="Barriuso J."/>
            <person name="Kellner H."/>
            <person name="Castanera R."/>
            <person name="Alfaro M."/>
            <person name="Ramirez L."/>
            <person name="Pisabarro A.G."/>
            <person name="Kuo A."/>
            <person name="Tritt A."/>
            <person name="Lipzen A."/>
            <person name="He G."/>
            <person name="Yan M."/>
            <person name="Ng V."/>
            <person name="Cullen D."/>
            <person name="Martin F."/>
            <person name="Rosso M.-N."/>
            <person name="Henrissat B."/>
            <person name="Hibbett D."/>
            <person name="Martinez A.T."/>
            <person name="Grigoriev I.V."/>
        </authorList>
    </citation>
    <scope>NUCLEOTIDE SEQUENCE</scope>
    <source>
        <strain evidence="2">AH 44721</strain>
    </source>
</reference>
<name>A0A9P5N7G6_GYMJU</name>
<proteinExistence type="predicted"/>
<organism evidence="2 3">
    <name type="scientific">Gymnopilus junonius</name>
    <name type="common">Spectacular rustgill mushroom</name>
    <name type="synonym">Gymnopilus spectabilis subsp. junonius</name>
    <dbReference type="NCBI Taxonomy" id="109634"/>
    <lineage>
        <taxon>Eukaryota</taxon>
        <taxon>Fungi</taxon>
        <taxon>Dikarya</taxon>
        <taxon>Basidiomycota</taxon>
        <taxon>Agaricomycotina</taxon>
        <taxon>Agaricomycetes</taxon>
        <taxon>Agaricomycetidae</taxon>
        <taxon>Agaricales</taxon>
        <taxon>Agaricineae</taxon>
        <taxon>Hymenogastraceae</taxon>
        <taxon>Gymnopilus</taxon>
    </lineage>
</organism>
<protein>
    <submittedName>
        <fullName evidence="2">Uncharacterized protein</fullName>
    </submittedName>
</protein>
<feature type="region of interest" description="Disordered" evidence="1">
    <location>
        <begin position="1"/>
        <end position="23"/>
    </location>
</feature>
<keyword evidence="3" id="KW-1185">Reference proteome</keyword>
<comment type="caution">
    <text evidence="2">The sequence shown here is derived from an EMBL/GenBank/DDBJ whole genome shotgun (WGS) entry which is preliminary data.</text>
</comment>
<feature type="region of interest" description="Disordered" evidence="1">
    <location>
        <begin position="37"/>
        <end position="58"/>
    </location>
</feature>
<sequence length="154" mass="17144">MADSEGDVERGTEDNVVWSSANMGPRNGICREIKVPLEPKDQKENTPQVPNRCGNSRKMHWSITTQGQGPKERFETTLGCVKKAWKIILRPIDTGRDLGDLSRREGAIEELIQNRTRGNTKELPGDWGALCAGAQQNHFSRSNIADIGRFKAVT</sequence>
<gene>
    <name evidence="2" type="ORF">CPB84DRAFT_1830802</name>
</gene>
<evidence type="ECO:0000256" key="1">
    <source>
        <dbReference type="SAM" id="MobiDB-lite"/>
    </source>
</evidence>
<evidence type="ECO:0000313" key="3">
    <source>
        <dbReference type="Proteomes" id="UP000724874"/>
    </source>
</evidence>
<dbReference type="EMBL" id="JADNYJ010000418">
    <property type="protein sequence ID" value="KAF8869635.1"/>
    <property type="molecule type" value="Genomic_DNA"/>
</dbReference>
<accession>A0A9P5N7G6</accession>
<dbReference type="Proteomes" id="UP000724874">
    <property type="component" value="Unassembled WGS sequence"/>
</dbReference>
<evidence type="ECO:0000313" key="2">
    <source>
        <dbReference type="EMBL" id="KAF8869635.1"/>
    </source>
</evidence>